<dbReference type="InterPro" id="IPR050223">
    <property type="entry name" value="D-isomer_2-hydroxyacid_DH"/>
</dbReference>
<dbReference type="Proteomes" id="UP000187455">
    <property type="component" value="Unassembled WGS sequence"/>
</dbReference>
<sequence length="157" mass="16580">ARAADSLDRSSNAHLDAVFGHSDLDFHVSHVALNTLLAESDIVVITCSLSPETRYLINKDALAIMKSSALLINSARGPIVDNNDLADALENGKLFAAGLDVTDPEPIPPSHKLVSLPNCFILPHLGSATLETRNKMAAIALINGISGLLGLELLHSV</sequence>
<evidence type="ECO:0000313" key="4">
    <source>
        <dbReference type="Proteomes" id="UP000187455"/>
    </source>
</evidence>
<name>A0A1R0GN04_9FUNG</name>
<dbReference type="InterPro" id="IPR036291">
    <property type="entry name" value="NAD(P)-bd_dom_sf"/>
</dbReference>
<dbReference type="GO" id="GO:0016618">
    <property type="term" value="F:hydroxypyruvate reductase [NAD(P)H] activity"/>
    <property type="evidence" value="ECO:0007669"/>
    <property type="project" value="TreeGrafter"/>
</dbReference>
<evidence type="ECO:0000313" key="3">
    <source>
        <dbReference type="EMBL" id="OLY78275.1"/>
    </source>
</evidence>
<feature type="domain" description="D-isomer specific 2-hydroxyacid dehydrogenase NAD-binding" evidence="2">
    <location>
        <begin position="26"/>
        <end position="126"/>
    </location>
</feature>
<dbReference type="SUPFAM" id="SSF51735">
    <property type="entry name" value="NAD(P)-binding Rossmann-fold domains"/>
    <property type="match status" value="1"/>
</dbReference>
<keyword evidence="3" id="KW-0670">Pyruvate</keyword>
<dbReference type="OrthoDB" id="9991913at2759"/>
<accession>A0A1R0GN04</accession>
<dbReference type="InterPro" id="IPR029753">
    <property type="entry name" value="D-isomer_DH_CS"/>
</dbReference>
<dbReference type="InterPro" id="IPR006140">
    <property type="entry name" value="D-isomer_DH_NAD-bd"/>
</dbReference>
<dbReference type="STRING" id="133383.A0A1R0GN04"/>
<proteinExistence type="predicted"/>
<dbReference type="AlphaFoldDB" id="A0A1R0GN04"/>
<comment type="caution">
    <text evidence="3">The sequence shown here is derived from an EMBL/GenBank/DDBJ whole genome shotgun (WGS) entry which is preliminary data.</text>
</comment>
<dbReference type="GO" id="GO:0030267">
    <property type="term" value="F:glyoxylate reductase (NADPH) activity"/>
    <property type="evidence" value="ECO:0007669"/>
    <property type="project" value="TreeGrafter"/>
</dbReference>
<dbReference type="Pfam" id="PF02826">
    <property type="entry name" value="2-Hacid_dh_C"/>
    <property type="match status" value="1"/>
</dbReference>
<keyword evidence="1" id="KW-0560">Oxidoreductase</keyword>
<feature type="non-terminal residue" evidence="3">
    <location>
        <position position="1"/>
    </location>
</feature>
<evidence type="ECO:0000256" key="1">
    <source>
        <dbReference type="ARBA" id="ARBA00023002"/>
    </source>
</evidence>
<dbReference type="GO" id="GO:0005829">
    <property type="term" value="C:cytosol"/>
    <property type="evidence" value="ECO:0007669"/>
    <property type="project" value="TreeGrafter"/>
</dbReference>
<dbReference type="GO" id="GO:0051287">
    <property type="term" value="F:NAD binding"/>
    <property type="evidence" value="ECO:0007669"/>
    <property type="project" value="InterPro"/>
</dbReference>
<keyword evidence="4" id="KW-1185">Reference proteome</keyword>
<gene>
    <name evidence="3" type="ORF">AYI68_g7683</name>
</gene>
<evidence type="ECO:0000259" key="2">
    <source>
        <dbReference type="Pfam" id="PF02826"/>
    </source>
</evidence>
<dbReference type="EMBL" id="LSSL01006813">
    <property type="protein sequence ID" value="OLY78275.1"/>
    <property type="molecule type" value="Genomic_DNA"/>
</dbReference>
<dbReference type="PROSITE" id="PS00671">
    <property type="entry name" value="D_2_HYDROXYACID_DH_3"/>
    <property type="match status" value="1"/>
</dbReference>
<dbReference type="Gene3D" id="3.40.50.720">
    <property type="entry name" value="NAD(P)-binding Rossmann-like Domain"/>
    <property type="match status" value="2"/>
</dbReference>
<dbReference type="PANTHER" id="PTHR10996:SF277">
    <property type="entry name" value="GLYOXYLATE REDUCTASE_HYDROXYPYRUVATE REDUCTASE"/>
    <property type="match status" value="1"/>
</dbReference>
<reference evidence="3 4" key="1">
    <citation type="journal article" date="2016" name="Mol. Biol. Evol.">
        <title>Genome-Wide Survey of Gut Fungi (Harpellales) Reveals the First Horizontally Transferred Ubiquitin Gene from a Mosquito Host.</title>
        <authorList>
            <person name="Wang Y."/>
            <person name="White M.M."/>
            <person name="Kvist S."/>
            <person name="Moncalvo J.M."/>
        </authorList>
    </citation>
    <scope>NUCLEOTIDE SEQUENCE [LARGE SCALE GENOMIC DNA]</scope>
    <source>
        <strain evidence="3 4">ALG-7-W6</strain>
    </source>
</reference>
<dbReference type="PANTHER" id="PTHR10996">
    <property type="entry name" value="2-HYDROXYACID DEHYDROGENASE-RELATED"/>
    <property type="match status" value="1"/>
</dbReference>
<organism evidence="3 4">
    <name type="scientific">Smittium mucronatum</name>
    <dbReference type="NCBI Taxonomy" id="133383"/>
    <lineage>
        <taxon>Eukaryota</taxon>
        <taxon>Fungi</taxon>
        <taxon>Fungi incertae sedis</taxon>
        <taxon>Zoopagomycota</taxon>
        <taxon>Kickxellomycotina</taxon>
        <taxon>Harpellomycetes</taxon>
        <taxon>Harpellales</taxon>
        <taxon>Legeriomycetaceae</taxon>
        <taxon>Smittium</taxon>
    </lineage>
</organism>
<protein>
    <submittedName>
        <fullName evidence="3">Glyoxylate reductase/hydroxypyruvate reductase</fullName>
    </submittedName>
</protein>